<proteinExistence type="predicted"/>
<accession>A0ABW8YAQ6</accession>
<evidence type="ECO:0000256" key="1">
    <source>
        <dbReference type="SAM" id="SignalP"/>
    </source>
</evidence>
<dbReference type="InterPro" id="IPR036709">
    <property type="entry name" value="Autotransporte_beta_dom_sf"/>
</dbReference>
<dbReference type="RefSeq" id="WP_408073964.1">
    <property type="nucleotide sequence ID" value="NZ_JBELQB010000003.1"/>
</dbReference>
<organism evidence="2 3">
    <name type="scientific">Flavobacterium rhizophilum</name>
    <dbReference type="NCBI Taxonomy" id="3163296"/>
    <lineage>
        <taxon>Bacteria</taxon>
        <taxon>Pseudomonadati</taxon>
        <taxon>Bacteroidota</taxon>
        <taxon>Flavobacteriia</taxon>
        <taxon>Flavobacteriales</taxon>
        <taxon>Flavobacteriaceae</taxon>
        <taxon>Flavobacterium</taxon>
    </lineage>
</organism>
<keyword evidence="1" id="KW-0732">Signal</keyword>
<dbReference type="SUPFAM" id="SSF103515">
    <property type="entry name" value="Autotransporter"/>
    <property type="match status" value="1"/>
</dbReference>
<comment type="caution">
    <text evidence="2">The sequence shown here is derived from an EMBL/GenBank/DDBJ whole genome shotgun (WGS) entry which is preliminary data.</text>
</comment>
<sequence length="191" mass="21769">MKKFFTIAAIMASSFIFAQDKDNNSDKKNNKITTISARGMYSEPSQFGLSFEFEGLKWGYKNTQIVNISYGIMNYDVGLFDVDGQGFAIEIGGRKYYNKGTKLEGLYTGNYLSYGNIKFDENLMFGKFDGTYSYFSFFSPEVGFKMTFGDFSIDPFIGIMWKIEVKGKGDIDNKYVDEWTPRAGLKIGYTF</sequence>
<evidence type="ECO:0008006" key="4">
    <source>
        <dbReference type="Google" id="ProtNLM"/>
    </source>
</evidence>
<feature type="signal peptide" evidence="1">
    <location>
        <begin position="1"/>
        <end position="18"/>
    </location>
</feature>
<protein>
    <recommendedName>
        <fullName evidence="4">DUF3575 domain-containing protein</fullName>
    </recommendedName>
</protein>
<reference evidence="2 3" key="1">
    <citation type="submission" date="2024-06" db="EMBL/GenBank/DDBJ databases">
        <authorList>
            <person name="Kaempfer P."/>
            <person name="Viver T."/>
        </authorList>
    </citation>
    <scope>NUCLEOTIDE SEQUENCE [LARGE SCALE GENOMIC DNA]</scope>
    <source>
        <strain evidence="2 3">ST-75</strain>
    </source>
</reference>
<gene>
    <name evidence="2" type="ORF">ABS768_05465</name>
</gene>
<keyword evidence="3" id="KW-1185">Reference proteome</keyword>
<dbReference type="Proteomes" id="UP001629059">
    <property type="component" value="Unassembled WGS sequence"/>
</dbReference>
<evidence type="ECO:0000313" key="3">
    <source>
        <dbReference type="Proteomes" id="UP001629059"/>
    </source>
</evidence>
<name>A0ABW8YAQ6_9FLAO</name>
<dbReference type="EMBL" id="JBELQB010000003">
    <property type="protein sequence ID" value="MFL9836937.1"/>
    <property type="molecule type" value="Genomic_DNA"/>
</dbReference>
<evidence type="ECO:0000313" key="2">
    <source>
        <dbReference type="EMBL" id="MFL9836937.1"/>
    </source>
</evidence>
<feature type="chain" id="PRO_5047228743" description="DUF3575 domain-containing protein" evidence="1">
    <location>
        <begin position="19"/>
        <end position="191"/>
    </location>
</feature>